<dbReference type="EMBL" id="DVLP01000401">
    <property type="protein sequence ID" value="HIT76640.1"/>
    <property type="molecule type" value="Genomic_DNA"/>
</dbReference>
<gene>
    <name evidence="1" type="ORF">IAA98_13745</name>
</gene>
<dbReference type="AlphaFoldDB" id="A0A9D1H1E7"/>
<organism evidence="1 2">
    <name type="scientific">Candidatus Avipropionibacterium avicola</name>
    <dbReference type="NCBI Taxonomy" id="2840701"/>
    <lineage>
        <taxon>Bacteria</taxon>
        <taxon>Bacillati</taxon>
        <taxon>Actinomycetota</taxon>
        <taxon>Actinomycetes</taxon>
        <taxon>Propionibacteriales</taxon>
        <taxon>Propionibacteriaceae</taxon>
        <taxon>Propionibacteriaceae incertae sedis</taxon>
        <taxon>Candidatus Avipropionibacterium</taxon>
    </lineage>
</organism>
<sequence length="179" mass="18991">AKSFGPEPSMLRHVDERLRTALAQARADELDALVLATTAAGDTRTQTQIARCARQWGQHHKLPVLVSHADGSGPSVTSAIRTLRGQGRRHIAVGSWFLTATTEWLSERDAALSAGATAVAEPIGAVEDSVRLVLARYAFAAMELLPLENEAPAPVVASFDTTSSGEEPATRPHLHVVGA</sequence>
<reference evidence="1" key="2">
    <citation type="journal article" date="2021" name="PeerJ">
        <title>Extensive microbial diversity within the chicken gut microbiome revealed by metagenomics and culture.</title>
        <authorList>
            <person name="Gilroy R."/>
            <person name="Ravi A."/>
            <person name="Getino M."/>
            <person name="Pursley I."/>
            <person name="Horton D.L."/>
            <person name="Alikhan N.F."/>
            <person name="Baker D."/>
            <person name="Gharbi K."/>
            <person name="Hall N."/>
            <person name="Watson M."/>
            <person name="Adriaenssens E.M."/>
            <person name="Foster-Nyarko E."/>
            <person name="Jarju S."/>
            <person name="Secka A."/>
            <person name="Antonio M."/>
            <person name="Oren A."/>
            <person name="Chaudhuri R.R."/>
            <person name="La Ragione R."/>
            <person name="Hildebrand F."/>
            <person name="Pallen M.J."/>
        </authorList>
    </citation>
    <scope>NUCLEOTIDE SEQUENCE</scope>
    <source>
        <strain evidence="1">ChiGjej1B1-24693</strain>
    </source>
</reference>
<dbReference type="SUPFAM" id="SSF53800">
    <property type="entry name" value="Chelatase"/>
    <property type="match status" value="1"/>
</dbReference>
<feature type="non-terminal residue" evidence="1">
    <location>
        <position position="1"/>
    </location>
</feature>
<accession>A0A9D1H1E7</accession>
<name>A0A9D1H1E7_9ACTN</name>
<evidence type="ECO:0000313" key="2">
    <source>
        <dbReference type="Proteomes" id="UP000886842"/>
    </source>
</evidence>
<proteinExistence type="predicted"/>
<reference evidence="1" key="1">
    <citation type="submission" date="2020-10" db="EMBL/GenBank/DDBJ databases">
        <authorList>
            <person name="Gilroy R."/>
        </authorList>
    </citation>
    <scope>NUCLEOTIDE SEQUENCE</scope>
    <source>
        <strain evidence="1">ChiGjej1B1-24693</strain>
    </source>
</reference>
<protein>
    <submittedName>
        <fullName evidence="1">Uncharacterized protein</fullName>
    </submittedName>
</protein>
<comment type="caution">
    <text evidence="1">The sequence shown here is derived from an EMBL/GenBank/DDBJ whole genome shotgun (WGS) entry which is preliminary data.</text>
</comment>
<evidence type="ECO:0000313" key="1">
    <source>
        <dbReference type="EMBL" id="HIT76640.1"/>
    </source>
</evidence>
<dbReference type="Gene3D" id="3.40.50.1400">
    <property type="match status" value="1"/>
</dbReference>
<dbReference type="Proteomes" id="UP000886842">
    <property type="component" value="Unassembled WGS sequence"/>
</dbReference>